<sequence>MTAAPMVSSAGLADPEHHVAHRIHTDAERVWPETNCYVDLWVETLHLLGHDPVPSLISVFAADHDGGQWTFIKPEQNDLRVLYGIEVSEEALWRPVLETVESGPARGLMHTVEVDSWWLPDTAGSDYRSGHVKTTIVPLSVDRAAREMVYLHNAGAHRLAGEDFDGVFGLGSGVHPELPPYTEQIRRTVTAAAPERALELVRAHLDRRAPGNPVDRLADSVRDAVAWLPDAGLETFHRWAFATLRQCGSTAELAADVVVWLESQGATGAAAAREPFLEVASGAKSVQFRMARAARGRAVDPSETLAAMATAWDAALHIVDTSVG</sequence>
<dbReference type="AlphaFoldDB" id="A0AAU4K7R1"/>
<dbReference type="Proteomes" id="UP001432128">
    <property type="component" value="Chromosome"/>
</dbReference>
<keyword evidence="2" id="KW-1185">Reference proteome</keyword>
<organism evidence="1 2">
    <name type="scientific">Williamsia herbipolensis</name>
    <dbReference type="NCBI Taxonomy" id="1603258"/>
    <lineage>
        <taxon>Bacteria</taxon>
        <taxon>Bacillati</taxon>
        <taxon>Actinomycetota</taxon>
        <taxon>Actinomycetes</taxon>
        <taxon>Mycobacteriales</taxon>
        <taxon>Nocardiaceae</taxon>
        <taxon>Williamsia</taxon>
    </lineage>
</organism>
<protein>
    <submittedName>
        <fullName evidence="1">DUF1839 family protein</fullName>
    </submittedName>
</protein>
<accession>A0AAU4K7R1</accession>
<evidence type="ECO:0000313" key="2">
    <source>
        <dbReference type="Proteomes" id="UP001432128"/>
    </source>
</evidence>
<proteinExistence type="predicted"/>
<dbReference type="EMBL" id="CP108021">
    <property type="protein sequence ID" value="WUM22105.1"/>
    <property type="molecule type" value="Genomic_DNA"/>
</dbReference>
<gene>
    <name evidence="1" type="ORF">OG579_10210</name>
</gene>
<evidence type="ECO:0000313" key="1">
    <source>
        <dbReference type="EMBL" id="WUM22105.1"/>
    </source>
</evidence>
<dbReference type="KEGG" id="whr:OG579_10210"/>
<name>A0AAU4K7R1_9NOCA</name>
<dbReference type="InterPro" id="IPR014989">
    <property type="entry name" value="DUF1839"/>
</dbReference>
<dbReference type="Pfam" id="PF08893">
    <property type="entry name" value="DUF1839"/>
    <property type="match status" value="1"/>
</dbReference>
<reference evidence="1 2" key="1">
    <citation type="submission" date="2022-10" db="EMBL/GenBank/DDBJ databases">
        <title>The complete genomes of actinobacterial strains from the NBC collection.</title>
        <authorList>
            <person name="Joergensen T.S."/>
            <person name="Alvarez Arevalo M."/>
            <person name="Sterndorff E.B."/>
            <person name="Faurdal D."/>
            <person name="Vuksanovic O."/>
            <person name="Mourched A.-S."/>
            <person name="Charusanti P."/>
            <person name="Shaw S."/>
            <person name="Blin K."/>
            <person name="Weber T."/>
        </authorList>
    </citation>
    <scope>NUCLEOTIDE SEQUENCE [LARGE SCALE GENOMIC DNA]</scope>
    <source>
        <strain evidence="1 2">NBC_00319</strain>
    </source>
</reference>
<dbReference type="RefSeq" id="WP_328859039.1">
    <property type="nucleotide sequence ID" value="NZ_CP108021.1"/>
</dbReference>